<dbReference type="InterPro" id="IPR010104">
    <property type="entry name" value="TonB_rcpt_bac"/>
</dbReference>
<dbReference type="InterPro" id="IPR012910">
    <property type="entry name" value="Plug_dom"/>
</dbReference>
<keyword evidence="3" id="KW-0998">Cell outer membrane</keyword>
<comment type="similarity">
    <text evidence="4">Belongs to the TonB-dependent receptor family.</text>
</comment>
<accession>A0A6T9XYF7</accession>
<evidence type="ECO:0000259" key="8">
    <source>
        <dbReference type="Pfam" id="PF07715"/>
    </source>
</evidence>
<dbReference type="Pfam" id="PF00593">
    <property type="entry name" value="TonB_dep_Rec_b-barrel"/>
    <property type="match status" value="1"/>
</dbReference>
<gene>
    <name evidence="9" type="ORF">ALFOR1_10225</name>
</gene>
<dbReference type="GO" id="GO:0009279">
    <property type="term" value="C:cell outer membrane"/>
    <property type="evidence" value="ECO:0007669"/>
    <property type="project" value="UniProtKB-SubCell"/>
</dbReference>
<evidence type="ECO:0000313" key="10">
    <source>
        <dbReference type="Proteomes" id="UP000509458"/>
    </source>
</evidence>
<evidence type="ECO:0000313" key="9">
    <source>
        <dbReference type="EMBL" id="CAB9492282.1"/>
    </source>
</evidence>
<evidence type="ECO:0000256" key="4">
    <source>
        <dbReference type="RuleBase" id="RU003357"/>
    </source>
</evidence>
<dbReference type="InterPro" id="IPR037066">
    <property type="entry name" value="Plug_dom_sf"/>
</dbReference>
<evidence type="ECO:0000256" key="2">
    <source>
        <dbReference type="ARBA" id="ARBA00023136"/>
    </source>
</evidence>
<feature type="chain" id="PRO_5029547268" evidence="6">
    <location>
        <begin position="35"/>
        <end position="940"/>
    </location>
</feature>
<name>A0A6T9XYF7_ALTMA</name>
<dbReference type="Gene3D" id="2.40.170.20">
    <property type="entry name" value="TonB-dependent receptor, beta-barrel domain"/>
    <property type="match status" value="1"/>
</dbReference>
<feature type="domain" description="TonB-dependent receptor-like beta-barrel" evidence="7">
    <location>
        <begin position="425"/>
        <end position="907"/>
    </location>
</feature>
<dbReference type="Proteomes" id="UP000509458">
    <property type="component" value="Chromosome"/>
</dbReference>
<dbReference type="PANTHER" id="PTHR40980:SF3">
    <property type="entry name" value="TONB-DEPENDENT RECEPTOR-LIKE BETA-BARREL DOMAIN-CONTAINING PROTEIN"/>
    <property type="match status" value="1"/>
</dbReference>
<dbReference type="EMBL" id="LR812090">
    <property type="protein sequence ID" value="CAB9492282.1"/>
    <property type="molecule type" value="Genomic_DNA"/>
</dbReference>
<dbReference type="NCBIfam" id="TIGR01782">
    <property type="entry name" value="TonB-Xanth-Caul"/>
    <property type="match status" value="1"/>
</dbReference>
<comment type="subcellular location">
    <subcellularLocation>
        <location evidence="1 4">Cell outer membrane</location>
    </subcellularLocation>
</comment>
<dbReference type="Pfam" id="PF07715">
    <property type="entry name" value="Plug"/>
    <property type="match status" value="1"/>
</dbReference>
<dbReference type="SUPFAM" id="SSF56935">
    <property type="entry name" value="Porins"/>
    <property type="match status" value="1"/>
</dbReference>
<keyword evidence="2 4" id="KW-0472">Membrane</keyword>
<evidence type="ECO:0000256" key="6">
    <source>
        <dbReference type="SAM" id="SignalP"/>
    </source>
</evidence>
<feature type="signal peptide" evidence="6">
    <location>
        <begin position="1"/>
        <end position="34"/>
    </location>
</feature>
<dbReference type="AlphaFoldDB" id="A0A6T9XYF7"/>
<evidence type="ECO:0000259" key="7">
    <source>
        <dbReference type="Pfam" id="PF00593"/>
    </source>
</evidence>
<evidence type="ECO:0000256" key="1">
    <source>
        <dbReference type="ARBA" id="ARBA00004442"/>
    </source>
</evidence>
<feature type="region of interest" description="Disordered" evidence="5">
    <location>
        <begin position="660"/>
        <end position="686"/>
    </location>
</feature>
<keyword evidence="9" id="KW-0675">Receptor</keyword>
<evidence type="ECO:0000256" key="3">
    <source>
        <dbReference type="ARBA" id="ARBA00023237"/>
    </source>
</evidence>
<dbReference type="PANTHER" id="PTHR40980">
    <property type="entry name" value="PLUG DOMAIN-CONTAINING PROTEIN"/>
    <property type="match status" value="1"/>
</dbReference>
<protein>
    <submittedName>
        <fullName evidence="9">TonB-dependent receptor</fullName>
    </submittedName>
</protein>
<reference evidence="9 10" key="1">
    <citation type="submission" date="2020-06" db="EMBL/GenBank/DDBJ databases">
        <authorList>
            <person name="Duchaud E."/>
        </authorList>
    </citation>
    <scope>NUCLEOTIDE SEQUENCE [LARGE SCALE GENOMIC DNA]</scope>
    <source>
        <strain evidence="9">Alteromonas fortis</strain>
    </source>
</reference>
<keyword evidence="4" id="KW-0798">TonB box</keyword>
<feature type="compositionally biased region" description="Polar residues" evidence="5">
    <location>
        <begin position="660"/>
        <end position="683"/>
    </location>
</feature>
<sequence>MTHKINTSQLGPIAKRSLLGVAIASALHAPVAFSQDADTQSVNDAPVEVIEVRGIVSSLKRAMSDKKENLAVSDGIAAEDLGKFPDLNVAESLQRITGVSIDRNGGEGQKVTVRGFGPQFNTVLVNGRQLATDDAGRAFNFDVLAADQITGANIYKSGVANLQSGGIGSTINVSTARPFDYDGFQAVGSVKGVYETLSEETSPQASFLVSNTFADDKFGLLLAVSHQERQVQINRIQTAGWRPGLTLSNRGDGETAEIIATDVYLPRNWDQVVDQQDRTRTNASLVAQFAPSDDVTITLDGFISKFEVDSQVTDLASWFEPDRVGSATISEFGTAVQFTQEIDLHQGSGNPASDFVSSTRGVRDVTNKGFGLNVDWQVTDALSATFDVSTSEAENDVAGEGRFNVVGIINNYEFDSTGGTPTVIHDGFGNGQLPDISLNRLHYNDLGNVVASEDEVTEYKADFTYLADSDVFRKVDFGILRSEREKFVFQEFASQCAFCGYGTEAPIDELNIRPFTANNFFSGLIDTWYTYDGDAYLDYLASQGAPVVPTLQPNYYNIEEDVTALYANFEFGYDIGDMPLTMNFGARYEETSVSVSAVQALIADVVPTTDLTLFSNVFAPAENITGSSSYANLLPSLNVKLEVQEDMIVRFSRYDSLTRPTMSQMSPATTFNEPRRQNLQASGGNPDLKPFSAENWDLSFEWYYSDDSVFSFAVFSKEVEDFIVTLSGDETYTMTNRLPNDYRCAAEDCAVGVSLDPQDPERDVVADTEELNGASEVYTVTRPQNGETATVNGYEVAITHVWDNGFGVTANATVVNSDAEVSGDTTQTFALAGLGDSQNLIVFYERDAFQARVAFNNRESFLFALDNTEVGGATGEPITTETYGQWDVSASYDINEHLTVFVEGINVTEEELTQVGRFPDQIYSIEDNGARYSVGIRGSF</sequence>
<proteinExistence type="inferred from homology"/>
<dbReference type="Gene3D" id="2.170.130.10">
    <property type="entry name" value="TonB-dependent receptor, plug domain"/>
    <property type="match status" value="1"/>
</dbReference>
<keyword evidence="6" id="KW-0732">Signal</keyword>
<evidence type="ECO:0000256" key="5">
    <source>
        <dbReference type="SAM" id="MobiDB-lite"/>
    </source>
</evidence>
<dbReference type="InterPro" id="IPR036942">
    <property type="entry name" value="Beta-barrel_TonB_sf"/>
</dbReference>
<dbReference type="RefSeq" id="WP_420000778.1">
    <property type="nucleotide sequence ID" value="NZ_LR812090.1"/>
</dbReference>
<feature type="domain" description="TonB-dependent receptor plug" evidence="8">
    <location>
        <begin position="71"/>
        <end position="165"/>
    </location>
</feature>
<organism evidence="9 10">
    <name type="scientific">Alteromonas macleodii</name>
    <name type="common">Pseudoalteromonas macleodii</name>
    <dbReference type="NCBI Taxonomy" id="28108"/>
    <lineage>
        <taxon>Bacteria</taxon>
        <taxon>Pseudomonadati</taxon>
        <taxon>Pseudomonadota</taxon>
        <taxon>Gammaproteobacteria</taxon>
        <taxon>Alteromonadales</taxon>
        <taxon>Alteromonadaceae</taxon>
        <taxon>Alteromonas/Salinimonas group</taxon>
        <taxon>Alteromonas</taxon>
    </lineage>
</organism>
<dbReference type="InterPro" id="IPR000531">
    <property type="entry name" value="Beta-barrel_TonB"/>
</dbReference>